<gene>
    <name evidence="2" type="ORF">ISR29_01310</name>
</gene>
<feature type="transmembrane region" description="Helical" evidence="1">
    <location>
        <begin position="29"/>
        <end position="46"/>
    </location>
</feature>
<reference evidence="2" key="1">
    <citation type="submission" date="2020-10" db="EMBL/GenBank/DDBJ databases">
        <title>Microbiome of the Black Sea water column analyzed by genome centric metagenomics.</title>
        <authorList>
            <person name="Cabello-Yeves P.J."/>
            <person name="Callieri C."/>
            <person name="Picazo A."/>
            <person name="Mehrshad M."/>
            <person name="Haro-Moreno J.M."/>
            <person name="Roda-Garcia J."/>
            <person name="Dzembekova N."/>
            <person name="Slabakova V."/>
            <person name="Slabakova N."/>
            <person name="Moncheva S."/>
            <person name="Rodriguez-Valera F."/>
        </authorList>
    </citation>
    <scope>NUCLEOTIDE SEQUENCE</scope>
    <source>
        <strain evidence="2">BS30m-G43</strain>
    </source>
</reference>
<protein>
    <submittedName>
        <fullName evidence="2">Uncharacterized protein</fullName>
    </submittedName>
</protein>
<dbReference type="Proteomes" id="UP000705230">
    <property type="component" value="Unassembled WGS sequence"/>
</dbReference>
<organism evidence="2 3">
    <name type="scientific">SAR86 cluster bacterium</name>
    <dbReference type="NCBI Taxonomy" id="2030880"/>
    <lineage>
        <taxon>Bacteria</taxon>
        <taxon>Pseudomonadati</taxon>
        <taxon>Pseudomonadota</taxon>
        <taxon>Gammaproteobacteria</taxon>
        <taxon>SAR86 cluster</taxon>
    </lineage>
</organism>
<keyword evidence="1" id="KW-0812">Transmembrane</keyword>
<evidence type="ECO:0000313" key="3">
    <source>
        <dbReference type="Proteomes" id="UP000705230"/>
    </source>
</evidence>
<evidence type="ECO:0000256" key="1">
    <source>
        <dbReference type="SAM" id="Phobius"/>
    </source>
</evidence>
<dbReference type="EMBL" id="JADHSG010000001">
    <property type="protein sequence ID" value="MBL6902825.1"/>
    <property type="molecule type" value="Genomic_DNA"/>
</dbReference>
<keyword evidence="1" id="KW-1133">Transmembrane helix</keyword>
<name>A0A937J6W0_9GAMM</name>
<keyword evidence="1" id="KW-0472">Membrane</keyword>
<dbReference type="AlphaFoldDB" id="A0A937J6W0"/>
<accession>A0A937J6W0</accession>
<evidence type="ECO:0000313" key="2">
    <source>
        <dbReference type="EMBL" id="MBL6902825.1"/>
    </source>
</evidence>
<sequence length="48" mass="5399">MENKNMKDDIDTFYDDVESNEDSKSDAKVSFIIIVVAVIAALYWVAGQ</sequence>
<proteinExistence type="predicted"/>
<comment type="caution">
    <text evidence="2">The sequence shown here is derived from an EMBL/GenBank/DDBJ whole genome shotgun (WGS) entry which is preliminary data.</text>
</comment>